<organism evidence="1 2">
    <name type="scientific">Bacillus velezensis</name>
    <dbReference type="NCBI Taxonomy" id="492670"/>
    <lineage>
        <taxon>Bacteria</taxon>
        <taxon>Bacillati</taxon>
        <taxon>Bacillota</taxon>
        <taxon>Bacilli</taxon>
        <taxon>Bacillales</taxon>
        <taxon>Bacillaceae</taxon>
        <taxon>Bacillus</taxon>
        <taxon>Bacillus amyloliquefaciens group</taxon>
    </lineage>
</organism>
<dbReference type="AlphaFoldDB" id="A0A7W4LTC8"/>
<protein>
    <submittedName>
        <fullName evidence="1">Uncharacterized protein</fullName>
    </submittedName>
</protein>
<reference evidence="2" key="1">
    <citation type="submission" date="2020-10" db="EMBL/GenBank/DDBJ databases">
        <title>Complete genome sequence of Bacillus velezensis NST6.</title>
        <authorList>
            <person name="Choi J."/>
        </authorList>
    </citation>
    <scope>NUCLEOTIDE SEQUENCE [LARGE SCALE GENOMIC DNA]</scope>
    <source>
        <strain evidence="2">NST6</strain>
    </source>
</reference>
<evidence type="ECO:0000313" key="1">
    <source>
        <dbReference type="EMBL" id="QOY25410.1"/>
    </source>
</evidence>
<accession>A0A7W4LTC8</accession>
<gene>
    <name evidence="1" type="ORF">BACVE_000338</name>
</gene>
<name>A0A7W4LTC8_BACVE</name>
<dbReference type="EMBL" id="CP063687">
    <property type="protein sequence ID" value="QOY25410.1"/>
    <property type="molecule type" value="Genomic_DNA"/>
</dbReference>
<evidence type="ECO:0000313" key="2">
    <source>
        <dbReference type="Proteomes" id="UP000587477"/>
    </source>
</evidence>
<dbReference type="Proteomes" id="UP000587477">
    <property type="component" value="Chromosome"/>
</dbReference>
<proteinExistence type="predicted"/>
<sequence length="53" mass="6368">MNRGARFYIHWSYAAQEVLGGQHGENSVMMQKPFLRFKMMTFCRLRFKPAENR</sequence>